<evidence type="ECO:0000313" key="2">
    <source>
        <dbReference type="EMBL" id="RZI45506.1"/>
    </source>
</evidence>
<dbReference type="GO" id="GO:0008168">
    <property type="term" value="F:methyltransferase activity"/>
    <property type="evidence" value="ECO:0007669"/>
    <property type="project" value="UniProtKB-KW"/>
</dbReference>
<accession>A0A4Q7DLB2</accession>
<comment type="caution">
    <text evidence="2">The sequence shown here is derived from an EMBL/GenBank/DDBJ whole genome shotgun (WGS) entry which is preliminary data.</text>
</comment>
<keyword evidence="3" id="KW-1185">Reference proteome</keyword>
<dbReference type="InterPro" id="IPR029063">
    <property type="entry name" value="SAM-dependent_MTases_sf"/>
</dbReference>
<organism evidence="2 3">
    <name type="scientific">Candidatus Finniella inopinata</name>
    <dbReference type="NCBI Taxonomy" id="1696036"/>
    <lineage>
        <taxon>Bacteria</taxon>
        <taxon>Pseudomonadati</taxon>
        <taxon>Pseudomonadota</taxon>
        <taxon>Alphaproteobacteria</taxon>
        <taxon>Holosporales</taxon>
        <taxon>Candidatus Paracaedibacteraceae</taxon>
        <taxon>Candidatus Finniella</taxon>
    </lineage>
</organism>
<dbReference type="SUPFAM" id="SSF53335">
    <property type="entry name" value="S-adenosyl-L-methionine-dependent methyltransferases"/>
    <property type="match status" value="1"/>
</dbReference>
<gene>
    <name evidence="2" type="ORF">EQU50_06740</name>
</gene>
<proteinExistence type="predicted"/>
<sequence>MLSIAFIDELDKHRFYIDVGANSPHDDSVTKLFYDLGWKGINIEPITYLHDQLQEARPNDINLPILVGQEAKDITFCEIISESHGLSTANSEEIKKLQERQLPFKTYSVKQKTLDQVFEEYNVSLVSFLKIDVEGNEKEVLEGITLSKNRPIVIVVESTFPCTMTPSYQDWEHIITENDYVFALSSVINRYYVRKENPEYLARFALAGRIMKMLED</sequence>
<evidence type="ECO:0000259" key="1">
    <source>
        <dbReference type="Pfam" id="PF05050"/>
    </source>
</evidence>
<keyword evidence="2" id="KW-0489">Methyltransferase</keyword>
<dbReference type="AlphaFoldDB" id="A0A4Q7DLB2"/>
<dbReference type="OrthoDB" id="9801609at2"/>
<reference evidence="2 3" key="1">
    <citation type="submission" date="2018-10" db="EMBL/GenBank/DDBJ databases">
        <title>An updated phylogeny of the Alphaproteobacteria reveals that the parasitic Rickettsiales and Holosporales have independent origins.</title>
        <authorList>
            <person name="Munoz-Gomez S.A."/>
            <person name="Hess S."/>
            <person name="Burger G."/>
            <person name="Lang B.F."/>
            <person name="Susko E."/>
            <person name="Slamovits C.H."/>
            <person name="Roger A.J."/>
        </authorList>
    </citation>
    <scope>NUCLEOTIDE SEQUENCE [LARGE SCALE GENOMIC DNA]</scope>
    <source>
        <strain evidence="2">HOLO01</strain>
    </source>
</reference>
<dbReference type="InterPro" id="IPR006342">
    <property type="entry name" value="FkbM_mtfrase"/>
</dbReference>
<feature type="domain" description="Methyltransferase FkbM" evidence="1">
    <location>
        <begin position="18"/>
        <end position="182"/>
    </location>
</feature>
<dbReference type="Pfam" id="PF05050">
    <property type="entry name" value="Methyltransf_21"/>
    <property type="match status" value="1"/>
</dbReference>
<dbReference type="EMBL" id="SCFB01000010">
    <property type="protein sequence ID" value="RZI45506.1"/>
    <property type="molecule type" value="Genomic_DNA"/>
</dbReference>
<protein>
    <submittedName>
        <fullName evidence="2">FkbM family methyltransferase</fullName>
    </submittedName>
</protein>
<name>A0A4Q7DLB2_9PROT</name>
<keyword evidence="2" id="KW-0808">Transferase</keyword>
<dbReference type="Proteomes" id="UP000293550">
    <property type="component" value="Unassembled WGS sequence"/>
</dbReference>
<dbReference type="Gene3D" id="3.40.50.150">
    <property type="entry name" value="Vaccinia Virus protein VP39"/>
    <property type="match status" value="1"/>
</dbReference>
<dbReference type="NCBIfam" id="TIGR01444">
    <property type="entry name" value="fkbM_fam"/>
    <property type="match status" value="1"/>
</dbReference>
<evidence type="ECO:0000313" key="3">
    <source>
        <dbReference type="Proteomes" id="UP000293550"/>
    </source>
</evidence>
<dbReference type="GO" id="GO:0032259">
    <property type="term" value="P:methylation"/>
    <property type="evidence" value="ECO:0007669"/>
    <property type="project" value="UniProtKB-KW"/>
</dbReference>